<keyword evidence="2" id="KW-1185">Reference proteome</keyword>
<dbReference type="KEGG" id="uli:ETAA1_11450"/>
<name>A0A517XP01_9BACT</name>
<reference evidence="1 2" key="1">
    <citation type="submission" date="2019-02" db="EMBL/GenBank/DDBJ databases">
        <title>Deep-cultivation of Planctomycetes and their phenomic and genomic characterization uncovers novel biology.</title>
        <authorList>
            <person name="Wiegand S."/>
            <person name="Jogler M."/>
            <person name="Boedeker C."/>
            <person name="Pinto D."/>
            <person name="Vollmers J."/>
            <person name="Rivas-Marin E."/>
            <person name="Kohn T."/>
            <person name="Peeters S.H."/>
            <person name="Heuer A."/>
            <person name="Rast P."/>
            <person name="Oberbeckmann S."/>
            <person name="Bunk B."/>
            <person name="Jeske O."/>
            <person name="Meyerdierks A."/>
            <person name="Storesund J.E."/>
            <person name="Kallscheuer N."/>
            <person name="Luecker S."/>
            <person name="Lage O.M."/>
            <person name="Pohl T."/>
            <person name="Merkel B.J."/>
            <person name="Hornburger P."/>
            <person name="Mueller R.-W."/>
            <person name="Bruemmer F."/>
            <person name="Labrenz M."/>
            <person name="Spormann A.M."/>
            <person name="Op den Camp H."/>
            <person name="Overmann J."/>
            <person name="Amann R."/>
            <person name="Jetten M.S.M."/>
            <person name="Mascher T."/>
            <person name="Medema M.H."/>
            <person name="Devos D.P."/>
            <person name="Kaster A.-K."/>
            <person name="Ovreas L."/>
            <person name="Rohde M."/>
            <person name="Galperin M.Y."/>
            <person name="Jogler C."/>
        </authorList>
    </citation>
    <scope>NUCLEOTIDE SEQUENCE [LARGE SCALE GENOMIC DNA]</scope>
    <source>
        <strain evidence="1 2">ETA_A1</strain>
    </source>
</reference>
<dbReference type="RefSeq" id="WP_145235088.1">
    <property type="nucleotide sequence ID" value="NZ_CP036273.1"/>
</dbReference>
<organism evidence="1 2">
    <name type="scientific">Urbifossiella limnaea</name>
    <dbReference type="NCBI Taxonomy" id="2528023"/>
    <lineage>
        <taxon>Bacteria</taxon>
        <taxon>Pseudomonadati</taxon>
        <taxon>Planctomycetota</taxon>
        <taxon>Planctomycetia</taxon>
        <taxon>Gemmatales</taxon>
        <taxon>Gemmataceae</taxon>
        <taxon>Urbifossiella</taxon>
    </lineage>
</organism>
<evidence type="ECO:0000313" key="2">
    <source>
        <dbReference type="Proteomes" id="UP000319576"/>
    </source>
</evidence>
<evidence type="ECO:0000313" key="1">
    <source>
        <dbReference type="EMBL" id="QDU19241.1"/>
    </source>
</evidence>
<dbReference type="SUPFAM" id="SSF52091">
    <property type="entry name" value="SpoIIaa-like"/>
    <property type="match status" value="1"/>
</dbReference>
<accession>A0A517XP01</accession>
<proteinExistence type="predicted"/>
<dbReference type="InterPro" id="IPR036513">
    <property type="entry name" value="STAS_dom_sf"/>
</dbReference>
<evidence type="ECO:0008006" key="3">
    <source>
        <dbReference type="Google" id="ProtNLM"/>
    </source>
</evidence>
<sequence>MYAGPVLFIRSIGGTTVVEVGDRATGDPYSDTAGPAGLFEGGGRRVVLLLDADDRATLSVRRYLFEILLAARRTGGSLRVCCPPGPFWDVMAVTKLDRIIPLLPTLADALRGG</sequence>
<dbReference type="Gene3D" id="3.30.750.24">
    <property type="entry name" value="STAS domain"/>
    <property type="match status" value="1"/>
</dbReference>
<dbReference type="AlphaFoldDB" id="A0A517XP01"/>
<dbReference type="EMBL" id="CP036273">
    <property type="protein sequence ID" value="QDU19241.1"/>
    <property type="molecule type" value="Genomic_DNA"/>
</dbReference>
<dbReference type="Proteomes" id="UP000319576">
    <property type="component" value="Chromosome"/>
</dbReference>
<protein>
    <recommendedName>
        <fullName evidence="3">STAS domain-containing protein</fullName>
    </recommendedName>
</protein>
<gene>
    <name evidence="1" type="ORF">ETAA1_11450</name>
</gene>